<sequence length="213" mass="23792">MHQKIIMAISRVGSLGLIITLLLNIIVIYANNFPENYDLSNTEPGISKKLMQRCPLGDGFDFPVGKPNARRYYNAQKFTRNNHLGDDWNGLGGGNTDLHDPVYAVANGIVVQSKNFHGGWGRVVRILHNIGSQKKPKYVESLYAHMRTALVKPGRVVKRGQKIGTIGNANGVYWAHLHLELRVIINKALGNGYNSNTHGFTNPTTFIKQHRPR</sequence>
<evidence type="ECO:0000259" key="2">
    <source>
        <dbReference type="Pfam" id="PF01551"/>
    </source>
</evidence>
<feature type="domain" description="M23ase beta-sheet core" evidence="2">
    <location>
        <begin position="99"/>
        <end position="183"/>
    </location>
</feature>
<name>A0A3B0YED4_9ZZZZ</name>
<gene>
    <name evidence="3" type="ORF">MNBD_GAMMA12-211</name>
</gene>
<protein>
    <recommendedName>
        <fullName evidence="2">M23ase beta-sheet core domain-containing protein</fullName>
    </recommendedName>
</protein>
<accession>A0A3B0YED4</accession>
<dbReference type="InterPro" id="IPR011055">
    <property type="entry name" value="Dup_hybrid_motif"/>
</dbReference>
<keyword evidence="1" id="KW-1133">Transmembrane helix</keyword>
<dbReference type="PANTHER" id="PTHR21666">
    <property type="entry name" value="PEPTIDASE-RELATED"/>
    <property type="match status" value="1"/>
</dbReference>
<dbReference type="InterPro" id="IPR050570">
    <property type="entry name" value="Cell_wall_metabolism_enzyme"/>
</dbReference>
<feature type="transmembrane region" description="Helical" evidence="1">
    <location>
        <begin position="12"/>
        <end position="30"/>
    </location>
</feature>
<proteinExistence type="predicted"/>
<organism evidence="3">
    <name type="scientific">hydrothermal vent metagenome</name>
    <dbReference type="NCBI Taxonomy" id="652676"/>
    <lineage>
        <taxon>unclassified sequences</taxon>
        <taxon>metagenomes</taxon>
        <taxon>ecological metagenomes</taxon>
    </lineage>
</organism>
<dbReference type="GO" id="GO:0004222">
    <property type="term" value="F:metalloendopeptidase activity"/>
    <property type="evidence" value="ECO:0007669"/>
    <property type="project" value="TreeGrafter"/>
</dbReference>
<dbReference type="PANTHER" id="PTHR21666:SF270">
    <property type="entry name" value="MUREIN HYDROLASE ACTIVATOR ENVC"/>
    <property type="match status" value="1"/>
</dbReference>
<evidence type="ECO:0000256" key="1">
    <source>
        <dbReference type="SAM" id="Phobius"/>
    </source>
</evidence>
<dbReference type="SUPFAM" id="SSF51261">
    <property type="entry name" value="Duplicated hybrid motif"/>
    <property type="match status" value="1"/>
</dbReference>
<keyword evidence="1" id="KW-0472">Membrane</keyword>
<dbReference type="EMBL" id="UOFL01000058">
    <property type="protein sequence ID" value="VAW74513.1"/>
    <property type="molecule type" value="Genomic_DNA"/>
</dbReference>
<dbReference type="CDD" id="cd12797">
    <property type="entry name" value="M23_peptidase"/>
    <property type="match status" value="1"/>
</dbReference>
<dbReference type="Pfam" id="PF01551">
    <property type="entry name" value="Peptidase_M23"/>
    <property type="match status" value="1"/>
</dbReference>
<evidence type="ECO:0000313" key="3">
    <source>
        <dbReference type="EMBL" id="VAW74513.1"/>
    </source>
</evidence>
<dbReference type="InterPro" id="IPR016047">
    <property type="entry name" value="M23ase_b-sheet_dom"/>
</dbReference>
<dbReference type="Gene3D" id="2.70.70.10">
    <property type="entry name" value="Glucose Permease (Domain IIA)"/>
    <property type="match status" value="1"/>
</dbReference>
<dbReference type="AlphaFoldDB" id="A0A3B0YED4"/>
<reference evidence="3" key="1">
    <citation type="submission" date="2018-06" db="EMBL/GenBank/DDBJ databases">
        <authorList>
            <person name="Zhirakovskaya E."/>
        </authorList>
    </citation>
    <scope>NUCLEOTIDE SEQUENCE</scope>
</reference>
<keyword evidence="1" id="KW-0812">Transmembrane</keyword>